<organism evidence="1 2">
    <name type="scientific">Daphnia pulex</name>
    <name type="common">Water flea</name>
    <dbReference type="NCBI Taxonomy" id="6669"/>
    <lineage>
        <taxon>Eukaryota</taxon>
        <taxon>Metazoa</taxon>
        <taxon>Ecdysozoa</taxon>
        <taxon>Arthropoda</taxon>
        <taxon>Crustacea</taxon>
        <taxon>Branchiopoda</taxon>
        <taxon>Diplostraca</taxon>
        <taxon>Cladocera</taxon>
        <taxon>Anomopoda</taxon>
        <taxon>Daphniidae</taxon>
        <taxon>Daphnia</taxon>
    </lineage>
</organism>
<dbReference type="AlphaFoldDB" id="E9I605"/>
<proteinExistence type="predicted"/>
<dbReference type="InParanoid" id="E9I605"/>
<reference evidence="1 2" key="1">
    <citation type="journal article" date="2011" name="Science">
        <title>The ecoresponsive genome of Daphnia pulex.</title>
        <authorList>
            <person name="Colbourne J.K."/>
            <person name="Pfrender M.E."/>
            <person name="Gilbert D."/>
            <person name="Thomas W.K."/>
            <person name="Tucker A."/>
            <person name="Oakley T.H."/>
            <person name="Tokishita S."/>
            <person name="Aerts A."/>
            <person name="Arnold G.J."/>
            <person name="Basu M.K."/>
            <person name="Bauer D.J."/>
            <person name="Caceres C.E."/>
            <person name="Carmel L."/>
            <person name="Casola C."/>
            <person name="Choi J.H."/>
            <person name="Detter J.C."/>
            <person name="Dong Q."/>
            <person name="Dusheyko S."/>
            <person name="Eads B.D."/>
            <person name="Frohlich T."/>
            <person name="Geiler-Samerotte K.A."/>
            <person name="Gerlach D."/>
            <person name="Hatcher P."/>
            <person name="Jogdeo S."/>
            <person name="Krijgsveld J."/>
            <person name="Kriventseva E.V."/>
            <person name="Kultz D."/>
            <person name="Laforsch C."/>
            <person name="Lindquist E."/>
            <person name="Lopez J."/>
            <person name="Manak J.R."/>
            <person name="Muller J."/>
            <person name="Pangilinan J."/>
            <person name="Patwardhan R.P."/>
            <person name="Pitluck S."/>
            <person name="Pritham E.J."/>
            <person name="Rechtsteiner A."/>
            <person name="Rho M."/>
            <person name="Rogozin I.B."/>
            <person name="Sakarya O."/>
            <person name="Salamov A."/>
            <person name="Schaack S."/>
            <person name="Shapiro H."/>
            <person name="Shiga Y."/>
            <person name="Skalitzky C."/>
            <person name="Smith Z."/>
            <person name="Souvorov A."/>
            <person name="Sung W."/>
            <person name="Tang Z."/>
            <person name="Tsuchiya D."/>
            <person name="Tu H."/>
            <person name="Vos H."/>
            <person name="Wang M."/>
            <person name="Wolf Y.I."/>
            <person name="Yamagata H."/>
            <person name="Yamada T."/>
            <person name="Ye Y."/>
            <person name="Shaw J.R."/>
            <person name="Andrews J."/>
            <person name="Crease T.J."/>
            <person name="Tang H."/>
            <person name="Lucas S.M."/>
            <person name="Robertson H.M."/>
            <person name="Bork P."/>
            <person name="Koonin E.V."/>
            <person name="Zdobnov E.M."/>
            <person name="Grigoriev I.V."/>
            <person name="Lynch M."/>
            <person name="Boore J.L."/>
        </authorList>
    </citation>
    <scope>NUCLEOTIDE SEQUENCE [LARGE SCALE GENOMIC DNA]</scope>
</reference>
<dbReference type="KEGG" id="dpx:DAPPUDRAFT_123671"/>
<gene>
    <name evidence="1" type="ORF">DAPPUDRAFT_123671</name>
</gene>
<dbReference type="Proteomes" id="UP000000305">
    <property type="component" value="Unassembled WGS sequence"/>
</dbReference>
<accession>E9I605</accession>
<name>E9I605_DAPPU</name>
<sequence>MTMVRRGPIVFQVGRRSIRLCTRQRFRDRKIRNTFPSGSRTSRNMSAERVIAGTEAPSTRTTMTRRVMDHSATSARAGGIFVVIAPARRRSLGTCRRKKFICNRALDYRVNWVLRREPVGAEGQLDPGMLGSLAVVCAAGIGLVRSRRGAGTGMEVGMILLGPGDRDSPGTGCTVDAICHSCGGRLRLGAMHR</sequence>
<evidence type="ECO:0000313" key="2">
    <source>
        <dbReference type="Proteomes" id="UP000000305"/>
    </source>
</evidence>
<protein>
    <submittedName>
        <fullName evidence="1">Uncharacterized protein</fullName>
    </submittedName>
</protein>
<keyword evidence="2" id="KW-1185">Reference proteome</keyword>
<dbReference type="HOGENOM" id="CLU_1410161_0_0_1"/>
<dbReference type="EMBL" id="GL736037">
    <property type="protein sequence ID" value="EFX60575.1"/>
    <property type="molecule type" value="Genomic_DNA"/>
</dbReference>
<evidence type="ECO:0000313" key="1">
    <source>
        <dbReference type="EMBL" id="EFX60575.1"/>
    </source>
</evidence>